<gene>
    <name evidence="3" type="ORF">SAMN06265350_10132</name>
</gene>
<proteinExistence type="predicted"/>
<feature type="signal peptide" evidence="1">
    <location>
        <begin position="1"/>
        <end position="19"/>
    </location>
</feature>
<feature type="domain" description="Outer membrane protein beta-barrel" evidence="2">
    <location>
        <begin position="70"/>
        <end position="253"/>
    </location>
</feature>
<dbReference type="InterPro" id="IPR025665">
    <property type="entry name" value="Beta-barrel_OMP_2"/>
</dbReference>
<keyword evidence="1" id="KW-0732">Signal</keyword>
<accession>A0A521ABI8</accession>
<dbReference type="RefSeq" id="WP_142600446.1">
    <property type="nucleotide sequence ID" value="NZ_FXSZ01000001.1"/>
</dbReference>
<organism evidence="3 4">
    <name type="scientific">Solitalea koreensis</name>
    <dbReference type="NCBI Taxonomy" id="543615"/>
    <lineage>
        <taxon>Bacteria</taxon>
        <taxon>Pseudomonadati</taxon>
        <taxon>Bacteroidota</taxon>
        <taxon>Sphingobacteriia</taxon>
        <taxon>Sphingobacteriales</taxon>
        <taxon>Sphingobacteriaceae</taxon>
        <taxon>Solitalea</taxon>
    </lineage>
</organism>
<dbReference type="Pfam" id="PF13568">
    <property type="entry name" value="OMP_b-brl_2"/>
    <property type="match status" value="1"/>
</dbReference>
<dbReference type="OrthoDB" id="666719at2"/>
<dbReference type="AlphaFoldDB" id="A0A521ABI8"/>
<sequence>MKRTILLLASICVCFSAQAQVKTDSVKAKVDSVKADSTVIRMGNNDQVTVIIRKGNEENVKNKSGKYAVKPFRFTALGNFDIGFTTFVDDGSLSLSTANSDLELEFNKSSNITLNLVTATVAIYKNYFRLRTGVAFDWQNYRFKNNITPIANQPNFTYITDVVSFNKNKLMAKYITIPVTFQYNAKGRRNVKGFLVEGGMDFGYLLYARTKQISTERGKVKVNDDFNFTPFKYGTIFKIGYGCAALYVKYYFNNIFEHDQPKLNNLSFGLSLSGF</sequence>
<dbReference type="EMBL" id="FXSZ01000001">
    <property type="protein sequence ID" value="SMO32090.1"/>
    <property type="molecule type" value="Genomic_DNA"/>
</dbReference>
<evidence type="ECO:0000313" key="3">
    <source>
        <dbReference type="EMBL" id="SMO32090.1"/>
    </source>
</evidence>
<name>A0A521ABI8_9SPHI</name>
<dbReference type="Proteomes" id="UP000315971">
    <property type="component" value="Unassembled WGS sequence"/>
</dbReference>
<keyword evidence="4" id="KW-1185">Reference proteome</keyword>
<evidence type="ECO:0000256" key="1">
    <source>
        <dbReference type="SAM" id="SignalP"/>
    </source>
</evidence>
<evidence type="ECO:0000313" key="4">
    <source>
        <dbReference type="Proteomes" id="UP000315971"/>
    </source>
</evidence>
<evidence type="ECO:0000259" key="2">
    <source>
        <dbReference type="Pfam" id="PF13568"/>
    </source>
</evidence>
<feature type="chain" id="PRO_5021749515" evidence="1">
    <location>
        <begin position="20"/>
        <end position="275"/>
    </location>
</feature>
<protein>
    <submittedName>
        <fullName evidence="3">Outer membrane protein beta-barrel domain-containing protein</fullName>
    </submittedName>
</protein>
<reference evidence="3 4" key="1">
    <citation type="submission" date="2017-05" db="EMBL/GenBank/DDBJ databases">
        <authorList>
            <person name="Varghese N."/>
            <person name="Submissions S."/>
        </authorList>
    </citation>
    <scope>NUCLEOTIDE SEQUENCE [LARGE SCALE GENOMIC DNA]</scope>
    <source>
        <strain evidence="3 4">DSM 21342</strain>
    </source>
</reference>